<organism evidence="2 3">
    <name type="scientific">Polarella glacialis</name>
    <name type="common">Dinoflagellate</name>
    <dbReference type="NCBI Taxonomy" id="89957"/>
    <lineage>
        <taxon>Eukaryota</taxon>
        <taxon>Sar</taxon>
        <taxon>Alveolata</taxon>
        <taxon>Dinophyceae</taxon>
        <taxon>Suessiales</taxon>
        <taxon>Suessiaceae</taxon>
        <taxon>Polarella</taxon>
    </lineage>
</organism>
<dbReference type="EMBL" id="CAJNNV010028713">
    <property type="protein sequence ID" value="CAE8625543.1"/>
    <property type="molecule type" value="Genomic_DNA"/>
</dbReference>
<reference evidence="2" key="1">
    <citation type="submission" date="2021-02" db="EMBL/GenBank/DDBJ databases">
        <authorList>
            <person name="Dougan E. K."/>
            <person name="Rhodes N."/>
            <person name="Thang M."/>
            <person name="Chan C."/>
        </authorList>
    </citation>
    <scope>NUCLEOTIDE SEQUENCE</scope>
</reference>
<name>A0A813GSA8_POLGL</name>
<feature type="region of interest" description="Disordered" evidence="1">
    <location>
        <begin position="1"/>
        <end position="31"/>
    </location>
</feature>
<dbReference type="AlphaFoldDB" id="A0A813GSA8"/>
<dbReference type="OrthoDB" id="434979at2759"/>
<keyword evidence="3" id="KW-1185">Reference proteome</keyword>
<feature type="non-terminal residue" evidence="2">
    <location>
        <position position="340"/>
    </location>
</feature>
<comment type="caution">
    <text evidence="2">The sequence shown here is derived from an EMBL/GenBank/DDBJ whole genome shotgun (WGS) entry which is preliminary data.</text>
</comment>
<protein>
    <submittedName>
        <fullName evidence="2">Uncharacterized protein</fullName>
    </submittedName>
</protein>
<proteinExistence type="predicted"/>
<evidence type="ECO:0000313" key="3">
    <source>
        <dbReference type="Proteomes" id="UP000654075"/>
    </source>
</evidence>
<evidence type="ECO:0000256" key="1">
    <source>
        <dbReference type="SAM" id="MobiDB-lite"/>
    </source>
</evidence>
<dbReference type="Proteomes" id="UP000654075">
    <property type="component" value="Unassembled WGS sequence"/>
</dbReference>
<evidence type="ECO:0000313" key="2">
    <source>
        <dbReference type="EMBL" id="CAE8625543.1"/>
    </source>
</evidence>
<gene>
    <name evidence="2" type="ORF">PGLA1383_LOCUS42538</name>
</gene>
<accession>A0A813GSA8</accession>
<sequence>MPMKRPAASSGATTTRAAAAKKQRAAEEDPVVAFSESVQQGLYRSTEAPAGVIQMLTSMTEAALRSGKDERHRYQTGVVAMIGTLLSGVEQDIEKTVAELNSKLAGSDLDRERRTAAVKAAEQDLEQKKAATDAQKYKLADDAQVFKTSKEAVTDAQVAQLKANKEFDALGKQKERLLSTVSDFVRPLVEGSVTGDDAHRLAESLLAALSKLALDESMMTAIPEAITKEPAARGPFDTSVVSGLQEELEMRIASTSVELAAADPAKAQAAAALKAAEAAFEVAKGKQHISAAAYTSERAAQEASQQALKLASSVLDDLAPEVKKIQKDLAVAEKDLAEFC</sequence>
<feature type="compositionally biased region" description="Low complexity" evidence="1">
    <location>
        <begin position="7"/>
        <end position="20"/>
    </location>
</feature>